<evidence type="ECO:0000313" key="2">
    <source>
        <dbReference type="Proteomes" id="UP001262410"/>
    </source>
</evidence>
<accession>A0ABU1JGL1</accession>
<gene>
    <name evidence="1" type="ORF">E9232_000250</name>
</gene>
<dbReference type="EMBL" id="JAVDPW010000001">
    <property type="protein sequence ID" value="MDR6287751.1"/>
    <property type="molecule type" value="Genomic_DNA"/>
</dbReference>
<comment type="caution">
    <text evidence="1">The sequence shown here is derived from an EMBL/GenBank/DDBJ whole genome shotgun (WGS) entry which is preliminary data.</text>
</comment>
<name>A0ABU1JGL1_9PROT</name>
<organism evidence="1 2">
    <name type="scientific">Inquilinus ginsengisoli</name>
    <dbReference type="NCBI Taxonomy" id="363840"/>
    <lineage>
        <taxon>Bacteria</taxon>
        <taxon>Pseudomonadati</taxon>
        <taxon>Pseudomonadota</taxon>
        <taxon>Alphaproteobacteria</taxon>
        <taxon>Rhodospirillales</taxon>
        <taxon>Rhodospirillaceae</taxon>
        <taxon>Inquilinus</taxon>
    </lineage>
</organism>
<keyword evidence="2" id="KW-1185">Reference proteome</keyword>
<dbReference type="RefSeq" id="WP_309791651.1">
    <property type="nucleotide sequence ID" value="NZ_JAVDPW010000001.1"/>
</dbReference>
<evidence type="ECO:0000313" key="1">
    <source>
        <dbReference type="EMBL" id="MDR6287751.1"/>
    </source>
</evidence>
<reference evidence="1 2" key="1">
    <citation type="submission" date="2023-07" db="EMBL/GenBank/DDBJ databases">
        <title>Sorghum-associated microbial communities from plants grown in Nebraska, USA.</title>
        <authorList>
            <person name="Schachtman D."/>
        </authorList>
    </citation>
    <scope>NUCLEOTIDE SEQUENCE [LARGE SCALE GENOMIC DNA]</scope>
    <source>
        <strain evidence="1 2">584</strain>
    </source>
</reference>
<protein>
    <submittedName>
        <fullName evidence="1">Anti-sigma factor RsiW</fullName>
    </submittedName>
</protein>
<dbReference type="Proteomes" id="UP001262410">
    <property type="component" value="Unassembled WGS sequence"/>
</dbReference>
<sequence length="265" mass="28531">MNPNPPITEDDLHGYVDQALAPERRAEVEAYLASHPEVARRIAGYAGQREALRDAFGPIAEEPVPPQLSLARMIEARRSPARRLPWRPAVAAVLLLAIGGGGGWLSRGLTQPASAGIAALAQEGADTYAVYASDRTRAVELGAADREQLVRWVSNRLQRPIAVPDLASAGYRFMGGRLVATPHGPAGMFMYDDDRGTRIAMLVRPMEIEGDTPMSERSHGPVSGVTWAEQGLGYTLVGAKPADVLHPLADEMRRQISAGQDSVKL</sequence>
<dbReference type="Gene3D" id="1.10.10.1320">
    <property type="entry name" value="Anti-sigma factor, zinc-finger domain"/>
    <property type="match status" value="1"/>
</dbReference>
<dbReference type="InterPro" id="IPR041916">
    <property type="entry name" value="Anti_sigma_zinc_sf"/>
</dbReference>
<proteinExistence type="predicted"/>